<dbReference type="EMBL" id="CAJVRM010000027">
    <property type="protein sequence ID" value="CAG8971753.1"/>
    <property type="molecule type" value="Genomic_DNA"/>
</dbReference>
<accession>A0A9N9LCU9</accession>
<dbReference type="AlphaFoldDB" id="A0A9N9LCU9"/>
<dbReference type="Proteomes" id="UP000701801">
    <property type="component" value="Unassembled WGS sequence"/>
</dbReference>
<gene>
    <name evidence="1" type="ORF">HYALB_00007234</name>
</gene>
<evidence type="ECO:0000313" key="1">
    <source>
        <dbReference type="EMBL" id="CAG8971753.1"/>
    </source>
</evidence>
<organism evidence="1 2">
    <name type="scientific">Hymenoscyphus albidus</name>
    <dbReference type="NCBI Taxonomy" id="595503"/>
    <lineage>
        <taxon>Eukaryota</taxon>
        <taxon>Fungi</taxon>
        <taxon>Dikarya</taxon>
        <taxon>Ascomycota</taxon>
        <taxon>Pezizomycotina</taxon>
        <taxon>Leotiomycetes</taxon>
        <taxon>Helotiales</taxon>
        <taxon>Helotiaceae</taxon>
        <taxon>Hymenoscyphus</taxon>
    </lineage>
</organism>
<evidence type="ECO:0000313" key="2">
    <source>
        <dbReference type="Proteomes" id="UP000701801"/>
    </source>
</evidence>
<protein>
    <submittedName>
        <fullName evidence="1">Uncharacterized protein</fullName>
    </submittedName>
</protein>
<proteinExistence type="predicted"/>
<name>A0A9N9LCU9_9HELO</name>
<comment type="caution">
    <text evidence="1">The sequence shown here is derived from an EMBL/GenBank/DDBJ whole genome shotgun (WGS) entry which is preliminary data.</text>
</comment>
<reference evidence="1" key="1">
    <citation type="submission" date="2021-07" db="EMBL/GenBank/DDBJ databases">
        <authorList>
            <person name="Durling M."/>
        </authorList>
    </citation>
    <scope>NUCLEOTIDE SEQUENCE</scope>
</reference>
<sequence length="193" mass="22263">MDLDGLDPSELEAALQHYLTHIIEKNLGKSPNPGLPLDPSNRKLDLELISKDPAKIHEFWKSVVLQTSGTLTLEDESVLFKKLHSIFMKRVDERRAEVNRCRTEISELEFSLQVLRQVDKIYLDPKSESKMKGDGKNFERVFDKIKKDIKTKQEYYAKERPTIEAIIPVVDGELEEKIKDHKTHLKTLVTPAL</sequence>
<keyword evidence="2" id="KW-1185">Reference proteome</keyword>